<proteinExistence type="predicted"/>
<evidence type="ECO:0000313" key="1">
    <source>
        <dbReference type="EMBL" id="KHN80745.1"/>
    </source>
</evidence>
<dbReference type="Proteomes" id="UP000031036">
    <property type="component" value="Unassembled WGS sequence"/>
</dbReference>
<evidence type="ECO:0000313" key="2">
    <source>
        <dbReference type="Proteomes" id="UP000031036"/>
    </source>
</evidence>
<dbReference type="EMBL" id="JPKZ01001679">
    <property type="protein sequence ID" value="KHN80745.1"/>
    <property type="molecule type" value="Genomic_DNA"/>
</dbReference>
<dbReference type="AlphaFoldDB" id="A0A0B2VIA1"/>
<accession>A0A0B2VIA1</accession>
<name>A0A0B2VIA1_TOXCA</name>
<organism evidence="1 2">
    <name type="scientific">Toxocara canis</name>
    <name type="common">Canine roundworm</name>
    <dbReference type="NCBI Taxonomy" id="6265"/>
    <lineage>
        <taxon>Eukaryota</taxon>
        <taxon>Metazoa</taxon>
        <taxon>Ecdysozoa</taxon>
        <taxon>Nematoda</taxon>
        <taxon>Chromadorea</taxon>
        <taxon>Rhabditida</taxon>
        <taxon>Spirurina</taxon>
        <taxon>Ascaridomorpha</taxon>
        <taxon>Ascaridoidea</taxon>
        <taxon>Toxocaridae</taxon>
        <taxon>Toxocara</taxon>
    </lineage>
</organism>
<comment type="caution">
    <text evidence="1">The sequence shown here is derived from an EMBL/GenBank/DDBJ whole genome shotgun (WGS) entry which is preliminary data.</text>
</comment>
<protein>
    <submittedName>
        <fullName evidence="1">Uncharacterized protein</fullName>
    </submittedName>
</protein>
<sequence length="85" mass="9851">MLGTALQEIFWLTVDTKLPKQNSKQFPGNFCRFAAQHNNTAMLAQKLWRKRPAAGDFDKNDRAKQQKINWKTESTTSYRSTVMSK</sequence>
<keyword evidence="2" id="KW-1185">Reference proteome</keyword>
<gene>
    <name evidence="1" type="ORF">Tcan_16693</name>
</gene>
<reference evidence="1 2" key="1">
    <citation type="submission" date="2014-11" db="EMBL/GenBank/DDBJ databases">
        <title>Genetic blueprint of the zoonotic pathogen Toxocara canis.</title>
        <authorList>
            <person name="Zhu X.-Q."/>
            <person name="Korhonen P.K."/>
            <person name="Cai H."/>
            <person name="Young N.D."/>
            <person name="Nejsum P."/>
            <person name="von Samson-Himmelstjerna G."/>
            <person name="Boag P.R."/>
            <person name="Tan P."/>
            <person name="Li Q."/>
            <person name="Min J."/>
            <person name="Yang Y."/>
            <person name="Wang X."/>
            <person name="Fang X."/>
            <person name="Hall R.S."/>
            <person name="Hofmann A."/>
            <person name="Sternberg P.W."/>
            <person name="Jex A.R."/>
            <person name="Gasser R.B."/>
        </authorList>
    </citation>
    <scope>NUCLEOTIDE SEQUENCE [LARGE SCALE GENOMIC DNA]</scope>
    <source>
        <strain evidence="1">PN_DK_2014</strain>
    </source>
</reference>